<feature type="transmembrane region" description="Helical" evidence="1">
    <location>
        <begin position="103"/>
        <end position="124"/>
    </location>
</feature>
<protein>
    <recommendedName>
        <fullName evidence="3">Transporter</fullName>
    </recommendedName>
</protein>
<dbReference type="PANTHER" id="PTHR31876">
    <property type="entry name" value="COV-LIKE PROTEIN 1"/>
    <property type="match status" value="1"/>
</dbReference>
<dbReference type="EMBL" id="CP000815">
    <property type="protein sequence ID" value="ACB42848.1"/>
    <property type="molecule type" value="Genomic_DNA"/>
</dbReference>
<dbReference type="InterPro" id="IPR007462">
    <property type="entry name" value="COV1-like"/>
</dbReference>
<proteinExistence type="predicted"/>
<keyword evidence="1" id="KW-0472">Membrane</keyword>
<evidence type="ECO:0008006" key="3">
    <source>
        <dbReference type="Google" id="ProtNLM"/>
    </source>
</evidence>
<feature type="transmembrane region" description="Helical" evidence="1">
    <location>
        <begin position="55"/>
        <end position="83"/>
    </location>
</feature>
<dbReference type="PANTHER" id="PTHR31876:SF26">
    <property type="entry name" value="PROTEIN LIKE COV 2"/>
    <property type="match status" value="1"/>
</dbReference>
<evidence type="ECO:0000256" key="1">
    <source>
        <dbReference type="SAM" id="Phobius"/>
    </source>
</evidence>
<geneLocation type="organellar chromatophore" evidence="2"/>
<keyword evidence="2" id="KW-0934">Plastid</keyword>
<keyword evidence="1" id="KW-1133">Transmembrane helix</keyword>
<keyword evidence="1" id="KW-0812">Transmembrane</keyword>
<dbReference type="Pfam" id="PF04367">
    <property type="entry name" value="DUF502"/>
    <property type="match status" value="1"/>
</dbReference>
<reference evidence="2" key="1">
    <citation type="submission" date="2007-08" db="EMBL/GenBank/DDBJ databases">
        <authorList>
            <person name="Gloeckner G."/>
            <person name="Nowack E."/>
            <person name="Melkonian M."/>
        </authorList>
    </citation>
    <scope>NUCLEOTIDE SEQUENCE</scope>
</reference>
<dbReference type="RefSeq" id="YP_002049058.1">
    <property type="nucleotide sequence ID" value="NC_011087.1"/>
</dbReference>
<dbReference type="AlphaFoldDB" id="B1X4H9"/>
<accession>B1X4H9</accession>
<sequence length="279" mass="30666">MLFIKPQATRLTLRVAKVDVSKSTAGLPGHSLVNPSPRSDQPLNIRLQQDLKNDLIAGLLVVIPLATTIWLATTVSRFVLAFLTSIPKQFNPFITLNPLFQDLINLGLGLVVPLLGILLIGLMARNIVGRWLLEFGEGTLQRIPLAGSVYKTLKQLLETFLRDNSTRFRRVVLVEYPREGLFALGFVTGILGTTLQAGFDEPMLSVFIPTAPNPTTGWYTVVPERLVRDLDLSVEDAFRTIISAGIVSPDEREAPINRSFSSLLAQLRAPMSSPPSKQG</sequence>
<gene>
    <name evidence="2" type="ordered locus">PCC_0408</name>
</gene>
<dbReference type="GeneID" id="6481263"/>
<organism evidence="2">
    <name type="scientific">Paulinella chromatophora</name>
    <dbReference type="NCBI Taxonomy" id="39717"/>
    <lineage>
        <taxon>Eukaryota</taxon>
        <taxon>Sar</taxon>
        <taxon>Rhizaria</taxon>
        <taxon>Cercozoa</taxon>
        <taxon>Imbricatea</taxon>
        <taxon>Silicofilosea</taxon>
        <taxon>Euglyphida</taxon>
        <taxon>Paulinellidae</taxon>
        <taxon>Paulinella</taxon>
    </lineage>
</organism>
<evidence type="ECO:0000313" key="2">
    <source>
        <dbReference type="EMBL" id="ACB42848.1"/>
    </source>
</evidence>
<name>B1X4H9_PAUCH</name>
<reference evidence="2" key="2">
    <citation type="journal article" date="2008" name="Curr. Biol.">
        <title>Chromatophore genome sequence of Paulinella sheds light on acquisition of photosynthesis by eukaryotes.</title>
        <authorList>
            <person name="Nowack E.C.M."/>
            <person name="Melkonian M."/>
            <person name="Gloeckner G."/>
        </authorList>
    </citation>
    <scope>NUCLEOTIDE SEQUENCE [LARGE SCALE GENOMIC DNA]</scope>
</reference>